<dbReference type="AlphaFoldDB" id="A0A1M5U1S2"/>
<dbReference type="Proteomes" id="UP000184211">
    <property type="component" value="Unassembled WGS sequence"/>
</dbReference>
<dbReference type="PANTHER" id="PTHR32071">
    <property type="entry name" value="TRANSCRIPTIONAL REGULATORY PROTEIN"/>
    <property type="match status" value="1"/>
</dbReference>
<dbReference type="InterPro" id="IPR002197">
    <property type="entry name" value="HTH_Fis"/>
</dbReference>
<dbReference type="InterPro" id="IPR011006">
    <property type="entry name" value="CheY-like_superfamily"/>
</dbReference>
<keyword evidence="2" id="KW-0902">Two-component regulatory system</keyword>
<dbReference type="EMBL" id="FQWM01000006">
    <property type="protein sequence ID" value="SHH56939.1"/>
    <property type="molecule type" value="Genomic_DNA"/>
</dbReference>
<keyword evidence="3" id="KW-0805">Transcription regulation</keyword>
<dbReference type="SMART" id="SM00448">
    <property type="entry name" value="REC"/>
    <property type="match status" value="1"/>
</dbReference>
<dbReference type="Pfam" id="PF02954">
    <property type="entry name" value="HTH_8"/>
    <property type="match status" value="1"/>
</dbReference>
<dbReference type="STRING" id="870908.SAMN04488044_2767"/>
<dbReference type="PRINTS" id="PR01590">
    <property type="entry name" value="HTHFIS"/>
</dbReference>
<dbReference type="SUPFAM" id="SSF52172">
    <property type="entry name" value="CheY-like"/>
    <property type="match status" value="1"/>
</dbReference>
<evidence type="ECO:0000313" key="7">
    <source>
        <dbReference type="EMBL" id="SHH56939.1"/>
    </source>
</evidence>
<evidence type="ECO:0000313" key="8">
    <source>
        <dbReference type="Proteomes" id="UP000184211"/>
    </source>
</evidence>
<protein>
    <submittedName>
        <fullName evidence="7">Regulatory protein, Fis family</fullName>
    </submittedName>
</protein>
<keyword evidence="4" id="KW-0804">Transcription</keyword>
<dbReference type="OrthoDB" id="9802388at2"/>
<evidence type="ECO:0000256" key="4">
    <source>
        <dbReference type="ARBA" id="ARBA00023163"/>
    </source>
</evidence>
<gene>
    <name evidence="7" type="ORF">SAMN04488044_2767</name>
</gene>
<accession>A0A1M5U1S2</accession>
<dbReference type="Gene3D" id="1.10.10.60">
    <property type="entry name" value="Homeodomain-like"/>
    <property type="match status" value="1"/>
</dbReference>
<dbReference type="InterPro" id="IPR001789">
    <property type="entry name" value="Sig_transdc_resp-reg_receiver"/>
</dbReference>
<organism evidence="7 8">
    <name type="scientific">Cognatishimia maritima</name>
    <dbReference type="NCBI Taxonomy" id="870908"/>
    <lineage>
        <taxon>Bacteria</taxon>
        <taxon>Pseudomonadati</taxon>
        <taxon>Pseudomonadota</taxon>
        <taxon>Alphaproteobacteria</taxon>
        <taxon>Rhodobacterales</taxon>
        <taxon>Paracoccaceae</taxon>
        <taxon>Cognatishimia</taxon>
    </lineage>
</organism>
<keyword evidence="1 5" id="KW-0597">Phosphoprotein</keyword>
<dbReference type="Gene3D" id="3.40.50.2300">
    <property type="match status" value="1"/>
</dbReference>
<dbReference type="PROSITE" id="PS50110">
    <property type="entry name" value="RESPONSE_REGULATORY"/>
    <property type="match status" value="1"/>
</dbReference>
<dbReference type="InterPro" id="IPR009057">
    <property type="entry name" value="Homeodomain-like_sf"/>
</dbReference>
<feature type="domain" description="Response regulatory" evidence="6">
    <location>
        <begin position="4"/>
        <end position="118"/>
    </location>
</feature>
<evidence type="ECO:0000256" key="3">
    <source>
        <dbReference type="ARBA" id="ARBA00023015"/>
    </source>
</evidence>
<keyword evidence="8" id="KW-1185">Reference proteome</keyword>
<dbReference type="Pfam" id="PF00072">
    <property type="entry name" value="Response_reg"/>
    <property type="match status" value="1"/>
</dbReference>
<dbReference type="FunFam" id="3.40.50.2300:FF:000018">
    <property type="entry name" value="DNA-binding transcriptional regulator NtrC"/>
    <property type="match status" value="1"/>
</dbReference>
<feature type="modified residue" description="4-aspartylphosphate" evidence="5">
    <location>
        <position position="53"/>
    </location>
</feature>
<dbReference type="PANTHER" id="PTHR32071:SF57">
    <property type="entry name" value="C4-DICARBOXYLATE TRANSPORT TRANSCRIPTIONAL REGULATORY PROTEIN DCTD"/>
    <property type="match status" value="1"/>
</dbReference>
<dbReference type="GO" id="GO:0043565">
    <property type="term" value="F:sequence-specific DNA binding"/>
    <property type="evidence" value="ECO:0007669"/>
    <property type="project" value="InterPro"/>
</dbReference>
<sequence length="202" mass="22851">MLTKVLIIEDDTVLRNSIAQTLELEDLDPIPTNGFTQARRSIRSNFRGVILSDIRMPDHDGFDVLRFAQTKDPDLPVILLTGHSDVPTAKRALKEGAYDYLEKPCPPDTMLETLHRALSHRALILENREVRDELEQISMDQTVGTLSERLETHERRIIESALYEADGKVAQAAEALGIPRNTLYDRMGKLQIIAKAFRKSSM</sequence>
<dbReference type="GO" id="GO:0000160">
    <property type="term" value="P:phosphorelay signal transduction system"/>
    <property type="evidence" value="ECO:0007669"/>
    <property type="project" value="UniProtKB-KW"/>
</dbReference>
<evidence type="ECO:0000256" key="5">
    <source>
        <dbReference type="PROSITE-ProRule" id="PRU00169"/>
    </source>
</evidence>
<dbReference type="RefSeq" id="WP_072793619.1">
    <property type="nucleotide sequence ID" value="NZ_FQWM01000006.1"/>
</dbReference>
<reference evidence="8" key="1">
    <citation type="submission" date="2016-11" db="EMBL/GenBank/DDBJ databases">
        <authorList>
            <person name="Varghese N."/>
            <person name="Submissions S."/>
        </authorList>
    </citation>
    <scope>NUCLEOTIDE SEQUENCE [LARGE SCALE GENOMIC DNA]</scope>
    <source>
        <strain evidence="8">DSM 28223</strain>
    </source>
</reference>
<dbReference type="SUPFAM" id="SSF46689">
    <property type="entry name" value="Homeodomain-like"/>
    <property type="match status" value="1"/>
</dbReference>
<evidence type="ECO:0000256" key="1">
    <source>
        <dbReference type="ARBA" id="ARBA00022553"/>
    </source>
</evidence>
<evidence type="ECO:0000259" key="6">
    <source>
        <dbReference type="PROSITE" id="PS50110"/>
    </source>
</evidence>
<proteinExistence type="predicted"/>
<name>A0A1M5U1S2_9RHOB</name>
<evidence type="ECO:0000256" key="2">
    <source>
        <dbReference type="ARBA" id="ARBA00023012"/>
    </source>
</evidence>